<evidence type="ECO:0000313" key="10">
    <source>
        <dbReference type="EMBL" id="QGR03922.1"/>
    </source>
</evidence>
<keyword evidence="6 7" id="KW-0119">Carbohydrate metabolism</keyword>
<dbReference type="EMBL" id="CP033455">
    <property type="protein sequence ID" value="QGR03922.1"/>
    <property type="molecule type" value="Genomic_DNA"/>
</dbReference>
<organism evidence="10 11">
    <name type="scientific">Ehrlichia ruminantium</name>
    <name type="common">heartwater rickettsia</name>
    <name type="synonym">Cowdria ruminantium</name>
    <dbReference type="NCBI Taxonomy" id="779"/>
    <lineage>
        <taxon>Bacteria</taxon>
        <taxon>Pseudomonadati</taxon>
        <taxon>Pseudomonadota</taxon>
        <taxon>Alphaproteobacteria</taxon>
        <taxon>Rickettsiales</taxon>
        <taxon>Anaplasmataceae</taxon>
        <taxon>Ehrlichia</taxon>
    </lineage>
</organism>
<dbReference type="GO" id="GO:0006094">
    <property type="term" value="P:gluconeogenesis"/>
    <property type="evidence" value="ECO:0007669"/>
    <property type="project" value="InterPro"/>
</dbReference>
<dbReference type="GO" id="GO:0030388">
    <property type="term" value="P:fructose 1,6-bisphosphate metabolic process"/>
    <property type="evidence" value="ECO:0007669"/>
    <property type="project" value="TreeGrafter"/>
</dbReference>
<feature type="binding site" evidence="9">
    <location>
        <begin position="163"/>
        <end position="165"/>
    </location>
    <ligand>
        <name>substrate</name>
    </ligand>
</feature>
<gene>
    <name evidence="10" type="primary">glpX</name>
    <name evidence="10" type="ORF">EDL80_03590</name>
</gene>
<feature type="binding site" evidence="9">
    <location>
        <position position="207"/>
    </location>
    <ligand>
        <name>substrate</name>
    </ligand>
</feature>
<dbReference type="PANTHER" id="PTHR30447">
    <property type="entry name" value="FRUCTOSE-1,6-BISPHOSPHATASE CLASS 2"/>
    <property type="match status" value="1"/>
</dbReference>
<evidence type="ECO:0000256" key="9">
    <source>
        <dbReference type="PIRSR" id="PIRSR004532-2"/>
    </source>
</evidence>
<dbReference type="PANTHER" id="PTHR30447:SF0">
    <property type="entry name" value="FRUCTOSE-1,6-BISPHOSPHATASE 1 CLASS 2-RELATED"/>
    <property type="match status" value="1"/>
</dbReference>
<dbReference type="PIRSF" id="PIRSF004532">
    <property type="entry name" value="GlpX"/>
    <property type="match status" value="1"/>
</dbReference>
<keyword evidence="11" id="KW-1185">Reference proteome</keyword>
<evidence type="ECO:0000256" key="1">
    <source>
        <dbReference type="ARBA" id="ARBA00001273"/>
    </source>
</evidence>
<dbReference type="GO" id="GO:0005829">
    <property type="term" value="C:cytosol"/>
    <property type="evidence" value="ECO:0007669"/>
    <property type="project" value="TreeGrafter"/>
</dbReference>
<evidence type="ECO:0000256" key="7">
    <source>
        <dbReference type="PIRNR" id="PIRNR004532"/>
    </source>
</evidence>
<keyword evidence="3 8" id="KW-0479">Metal-binding</keyword>
<feature type="binding site" evidence="9">
    <location>
        <position position="117"/>
    </location>
    <ligand>
        <name>substrate</name>
    </ligand>
</feature>
<dbReference type="SUPFAM" id="SSF56655">
    <property type="entry name" value="Carbohydrate phosphatase"/>
    <property type="match status" value="1"/>
</dbReference>
<feature type="binding site" evidence="9">
    <location>
        <begin position="185"/>
        <end position="187"/>
    </location>
    <ligand>
        <name>substrate</name>
    </ligand>
</feature>
<keyword evidence="5 8" id="KW-0464">Manganese</keyword>
<feature type="binding site" evidence="9">
    <location>
        <begin position="86"/>
        <end position="88"/>
    </location>
    <ligand>
        <name>substrate</name>
    </ligand>
</feature>
<evidence type="ECO:0000256" key="8">
    <source>
        <dbReference type="PIRSR" id="PIRSR004532-1"/>
    </source>
</evidence>
<dbReference type="Pfam" id="PF03320">
    <property type="entry name" value="FBPase_glpX"/>
    <property type="match status" value="1"/>
</dbReference>
<evidence type="ECO:0000256" key="4">
    <source>
        <dbReference type="ARBA" id="ARBA00022801"/>
    </source>
</evidence>
<dbReference type="GO" id="GO:0042132">
    <property type="term" value="F:fructose 1,6-bisphosphate 1-phosphatase activity"/>
    <property type="evidence" value="ECO:0007669"/>
    <property type="project" value="UniProtKB-EC"/>
</dbReference>
<proteinExistence type="inferred from homology"/>
<dbReference type="InterPro" id="IPR004464">
    <property type="entry name" value="FBPase_class-2/SBPase"/>
</dbReference>
<sequence>MQDLCFKLLSVTEAAAVASYKCLGIGDEKKADAVAVDAMRKSLNSLDISGTVVIGEGERDNAPMLYIGEKVGLGGIELDIALDPLEGTTICAHYKDGAMSVLAVTEKGGFLNAPDVYMEKIAVGSDVPKGVVSLRYDIRTNLCNLAEIKKCNISDLVVAVLNRERHLELIRNIRQCGARIKLIDDGDISTVVSLGQGHHDLYVGIGGAPEGVLAAAALLSTGGYIEGRLIINTDQLKARAKKFGISDIDKIYCIEEMVKSDSIFVATGITDGSLVKGIKYTKDFFVIESVIIKSACIMRINNTIPIGSMI</sequence>
<dbReference type="AlphaFoldDB" id="A0AAE6QBA7"/>
<dbReference type="Gene3D" id="3.40.190.90">
    <property type="match status" value="1"/>
</dbReference>
<comment type="cofactor">
    <cofactor evidence="8">
        <name>Mn(2+)</name>
        <dbReference type="ChEBI" id="CHEBI:29035"/>
    </cofactor>
</comment>
<dbReference type="Proteomes" id="UP000422822">
    <property type="component" value="Chromosome"/>
</dbReference>
<feature type="binding site" evidence="8">
    <location>
        <position position="83"/>
    </location>
    <ligand>
        <name>Mn(2+)</name>
        <dbReference type="ChEBI" id="CHEBI:29035"/>
        <label>2</label>
    </ligand>
</feature>
<dbReference type="GO" id="GO:0006071">
    <property type="term" value="P:glycerol metabolic process"/>
    <property type="evidence" value="ECO:0007669"/>
    <property type="project" value="InterPro"/>
</dbReference>
<protein>
    <recommendedName>
        <fullName evidence="7">Fructose-1,6-bisphosphatase</fullName>
    </recommendedName>
</protein>
<accession>A0AAE6QBA7</accession>
<reference evidence="10 11" key="1">
    <citation type="submission" date="2018-10" db="EMBL/GenBank/DDBJ databases">
        <title>Propagation and draft genome sequences of three atypical Erhlichia ruminantium isolates.</title>
        <authorList>
            <person name="Liebenberg J."/>
            <person name="Steyn H."/>
            <person name="Josemans A."/>
            <person name="Zweygarth E."/>
        </authorList>
    </citation>
    <scope>NUCLEOTIDE SEQUENCE [LARGE SCALE GENOMIC DNA]</scope>
    <source>
        <strain evidence="10 11">Omatjenne</strain>
    </source>
</reference>
<comment type="similarity">
    <text evidence="2 7">Belongs to the FBPase class 2 family.</text>
</comment>
<dbReference type="Gene3D" id="3.30.540.10">
    <property type="entry name" value="Fructose-1,6-Bisphosphatase, subunit A, domain 1"/>
    <property type="match status" value="1"/>
</dbReference>
<feature type="binding site" evidence="8">
    <location>
        <position position="86"/>
    </location>
    <ligand>
        <name>Mn(2+)</name>
        <dbReference type="ChEBI" id="CHEBI:29035"/>
        <label>2</label>
    </ligand>
</feature>
<dbReference type="GO" id="GO:0046872">
    <property type="term" value="F:metal ion binding"/>
    <property type="evidence" value="ECO:0007669"/>
    <property type="project" value="UniProtKB-KW"/>
</dbReference>
<dbReference type="CDD" id="cd01516">
    <property type="entry name" value="FBPase_glpX"/>
    <property type="match status" value="1"/>
</dbReference>
<evidence type="ECO:0000256" key="2">
    <source>
        <dbReference type="ARBA" id="ARBA00008989"/>
    </source>
</evidence>
<feature type="binding site" evidence="8">
    <location>
        <position position="56"/>
    </location>
    <ligand>
        <name>Mn(2+)</name>
        <dbReference type="ChEBI" id="CHEBI:29035"/>
        <label>1</label>
    </ligand>
</feature>
<comment type="catalytic activity">
    <reaction evidence="1">
        <text>beta-D-fructose 1,6-bisphosphate + H2O = beta-D-fructose 6-phosphate + phosphate</text>
        <dbReference type="Rhea" id="RHEA:11064"/>
        <dbReference type="ChEBI" id="CHEBI:15377"/>
        <dbReference type="ChEBI" id="CHEBI:32966"/>
        <dbReference type="ChEBI" id="CHEBI:43474"/>
        <dbReference type="ChEBI" id="CHEBI:57634"/>
        <dbReference type="EC" id="3.1.3.11"/>
    </reaction>
</comment>
<evidence type="ECO:0000256" key="3">
    <source>
        <dbReference type="ARBA" id="ARBA00022723"/>
    </source>
</evidence>
<feature type="binding site" evidence="8">
    <location>
        <position position="210"/>
    </location>
    <ligand>
        <name>Mn(2+)</name>
        <dbReference type="ChEBI" id="CHEBI:29035"/>
        <label>2</label>
    </ligand>
</feature>
<evidence type="ECO:0000313" key="11">
    <source>
        <dbReference type="Proteomes" id="UP000422822"/>
    </source>
</evidence>
<evidence type="ECO:0000256" key="5">
    <source>
        <dbReference type="ARBA" id="ARBA00023211"/>
    </source>
</evidence>
<dbReference type="NCBIfam" id="TIGR00330">
    <property type="entry name" value="glpX"/>
    <property type="match status" value="1"/>
</dbReference>
<feature type="binding site" evidence="8">
    <location>
        <position position="32"/>
    </location>
    <ligand>
        <name>Mn(2+)</name>
        <dbReference type="ChEBI" id="CHEBI:29035"/>
        <label>1</label>
    </ligand>
</feature>
<name>A0AAE6QBA7_EHRRU</name>
<keyword evidence="4 10" id="KW-0378">Hydrolase</keyword>
<dbReference type="RefSeq" id="WP_158406815.1">
    <property type="nucleotide sequence ID" value="NZ_CP033454.1"/>
</dbReference>
<evidence type="ECO:0000256" key="6">
    <source>
        <dbReference type="ARBA" id="ARBA00023277"/>
    </source>
</evidence>